<comment type="caution">
    <text evidence="1">The sequence shown here is derived from an EMBL/GenBank/DDBJ whole genome shotgun (WGS) entry which is preliminary data.</text>
</comment>
<sequence>MKDSIDELQQALVGMRDIEGPDFEMKMSNIQTWVRNAMNGKFKDPITSYIERIGQLTSNALALIDKLVN</sequence>
<protein>
    <submittedName>
        <fullName evidence="1">Uncharacterized protein</fullName>
    </submittedName>
</protein>
<dbReference type="SUPFAM" id="SSF101148">
    <property type="entry name" value="Plant invertase/pectin methylesterase inhibitor"/>
    <property type="match status" value="1"/>
</dbReference>
<name>A0ABQ9KKY8_HEVBR</name>
<accession>A0ABQ9KKY8</accession>
<keyword evidence="2" id="KW-1185">Reference proteome</keyword>
<evidence type="ECO:0000313" key="2">
    <source>
        <dbReference type="Proteomes" id="UP001174677"/>
    </source>
</evidence>
<dbReference type="Gene3D" id="1.20.140.40">
    <property type="entry name" value="Invertase/pectin methylesterase inhibitor family protein"/>
    <property type="match status" value="1"/>
</dbReference>
<organism evidence="1 2">
    <name type="scientific">Hevea brasiliensis</name>
    <name type="common">Para rubber tree</name>
    <name type="synonym">Siphonia brasiliensis</name>
    <dbReference type="NCBI Taxonomy" id="3981"/>
    <lineage>
        <taxon>Eukaryota</taxon>
        <taxon>Viridiplantae</taxon>
        <taxon>Streptophyta</taxon>
        <taxon>Embryophyta</taxon>
        <taxon>Tracheophyta</taxon>
        <taxon>Spermatophyta</taxon>
        <taxon>Magnoliopsida</taxon>
        <taxon>eudicotyledons</taxon>
        <taxon>Gunneridae</taxon>
        <taxon>Pentapetalae</taxon>
        <taxon>rosids</taxon>
        <taxon>fabids</taxon>
        <taxon>Malpighiales</taxon>
        <taxon>Euphorbiaceae</taxon>
        <taxon>Crotonoideae</taxon>
        <taxon>Micrandreae</taxon>
        <taxon>Hevea</taxon>
    </lineage>
</organism>
<dbReference type="InterPro" id="IPR035513">
    <property type="entry name" value="Invertase/methylesterase_inhib"/>
</dbReference>
<gene>
    <name evidence="1" type="ORF">P3X46_030684</name>
</gene>
<evidence type="ECO:0000313" key="1">
    <source>
        <dbReference type="EMBL" id="KAJ9139996.1"/>
    </source>
</evidence>
<proteinExistence type="predicted"/>
<reference evidence="1" key="1">
    <citation type="journal article" date="2023" name="Plant Biotechnol. J.">
        <title>Chromosome-level wild Hevea brasiliensis genome provides new tools for genomic-assisted breeding and valuable loci to elevate rubber yield.</title>
        <authorList>
            <person name="Cheng H."/>
            <person name="Song X."/>
            <person name="Hu Y."/>
            <person name="Wu T."/>
            <person name="Yang Q."/>
            <person name="An Z."/>
            <person name="Feng S."/>
            <person name="Deng Z."/>
            <person name="Wu W."/>
            <person name="Zeng X."/>
            <person name="Tu M."/>
            <person name="Wang X."/>
            <person name="Huang H."/>
        </authorList>
    </citation>
    <scope>NUCLEOTIDE SEQUENCE</scope>
    <source>
        <strain evidence="1">MT/VB/25A 57/8</strain>
    </source>
</reference>
<dbReference type="EMBL" id="JARPOI010000017">
    <property type="protein sequence ID" value="KAJ9139996.1"/>
    <property type="molecule type" value="Genomic_DNA"/>
</dbReference>
<dbReference type="Proteomes" id="UP001174677">
    <property type="component" value="Chromosome 17"/>
</dbReference>